<dbReference type="PANTHER" id="PTHR30386">
    <property type="entry name" value="MEMBRANE FUSION SUBUNIT OF EMRAB-TOLC MULTIDRUG EFFLUX PUMP"/>
    <property type="match status" value="1"/>
</dbReference>
<feature type="non-terminal residue" evidence="3">
    <location>
        <position position="1"/>
    </location>
</feature>
<feature type="coiled-coil region" evidence="1">
    <location>
        <begin position="118"/>
        <end position="152"/>
    </location>
</feature>
<keyword evidence="4" id="KW-1185">Reference proteome</keyword>
<dbReference type="Pfam" id="PF25994">
    <property type="entry name" value="HH_AprE"/>
    <property type="match status" value="1"/>
</dbReference>
<dbReference type="STRING" id="137246.A0A401TX36"/>
<proteinExistence type="predicted"/>
<dbReference type="AlphaFoldDB" id="A0A401TX36"/>
<dbReference type="InterPro" id="IPR058781">
    <property type="entry name" value="HH_AprE-like"/>
</dbReference>
<name>A0A401TX36_CHIPU</name>
<gene>
    <name evidence="3" type="ORF">chiPu_0031280</name>
</gene>
<dbReference type="OMA" id="QIGGMQD"/>
<sequence length="221" mass="24058">GAATRMSGAIISQGSLVVESSVKKVQHPSGGVAKKLLVEDGARVAKDDLLILMDETVAQANLTAVTKSLWELEARRARLQAERDGDAEIVFPDSVASLSDPAAQAVVSGERRFFQLRKDANDGQKQQLKEQIAQLKEQIGGMQDQLSAKKQEADLIANELTGVQQLWEQRLVSLSRLSALQRDSARLLGERGQLTASIAQAKGKISETELKILQVDQDFRS</sequence>
<organism evidence="3 4">
    <name type="scientific">Chiloscyllium punctatum</name>
    <name type="common">Brownbanded bambooshark</name>
    <name type="synonym">Hemiscyllium punctatum</name>
    <dbReference type="NCBI Taxonomy" id="137246"/>
    <lineage>
        <taxon>Eukaryota</taxon>
        <taxon>Metazoa</taxon>
        <taxon>Chordata</taxon>
        <taxon>Craniata</taxon>
        <taxon>Vertebrata</taxon>
        <taxon>Chondrichthyes</taxon>
        <taxon>Elasmobranchii</taxon>
        <taxon>Galeomorphii</taxon>
        <taxon>Galeoidea</taxon>
        <taxon>Orectolobiformes</taxon>
        <taxon>Hemiscylliidae</taxon>
        <taxon>Chiloscyllium</taxon>
    </lineage>
</organism>
<reference evidence="3 4" key="1">
    <citation type="journal article" date="2018" name="Nat. Ecol. Evol.">
        <title>Shark genomes provide insights into elasmobranch evolution and the origin of vertebrates.</title>
        <authorList>
            <person name="Hara Y"/>
            <person name="Yamaguchi K"/>
            <person name="Onimaru K"/>
            <person name="Kadota M"/>
            <person name="Koyanagi M"/>
            <person name="Keeley SD"/>
            <person name="Tatsumi K"/>
            <person name="Tanaka K"/>
            <person name="Motone F"/>
            <person name="Kageyama Y"/>
            <person name="Nozu R"/>
            <person name="Adachi N"/>
            <person name="Nishimura O"/>
            <person name="Nakagawa R"/>
            <person name="Tanegashima C"/>
            <person name="Kiyatake I"/>
            <person name="Matsumoto R"/>
            <person name="Murakumo K"/>
            <person name="Nishida K"/>
            <person name="Terakita A"/>
            <person name="Kuratani S"/>
            <person name="Sato K"/>
            <person name="Hyodo S Kuraku.S."/>
        </authorList>
    </citation>
    <scope>NUCLEOTIDE SEQUENCE [LARGE SCALE GENOMIC DNA]</scope>
</reference>
<comment type="caution">
    <text evidence="3">The sequence shown here is derived from an EMBL/GenBank/DDBJ whole genome shotgun (WGS) entry which is preliminary data.</text>
</comment>
<keyword evidence="1" id="KW-0175">Coiled coil</keyword>
<dbReference type="EMBL" id="BEZZ01206002">
    <property type="protein sequence ID" value="GCC47199.1"/>
    <property type="molecule type" value="Genomic_DNA"/>
</dbReference>
<evidence type="ECO:0000313" key="3">
    <source>
        <dbReference type="EMBL" id="GCC47199.1"/>
    </source>
</evidence>
<dbReference type="InterPro" id="IPR050739">
    <property type="entry name" value="MFP"/>
</dbReference>
<evidence type="ECO:0000256" key="1">
    <source>
        <dbReference type="SAM" id="Coils"/>
    </source>
</evidence>
<accession>A0A401TX36</accession>
<dbReference type="OrthoDB" id="8114755at2759"/>
<protein>
    <recommendedName>
        <fullName evidence="2">AprE-like long alpha-helical hairpin domain-containing protein</fullName>
    </recommendedName>
</protein>
<evidence type="ECO:0000259" key="2">
    <source>
        <dbReference type="Pfam" id="PF25994"/>
    </source>
</evidence>
<evidence type="ECO:0000313" key="4">
    <source>
        <dbReference type="Proteomes" id="UP000287033"/>
    </source>
</evidence>
<feature type="domain" description="AprE-like long alpha-helical hairpin" evidence="2">
    <location>
        <begin position="58"/>
        <end position="221"/>
    </location>
</feature>
<feature type="non-terminal residue" evidence="3">
    <location>
        <position position="221"/>
    </location>
</feature>
<dbReference type="PANTHER" id="PTHR30386:SF17">
    <property type="entry name" value="ALKALINE PROTEASE SECRETION PROTEIN APRE"/>
    <property type="match status" value="1"/>
</dbReference>
<dbReference type="Proteomes" id="UP000287033">
    <property type="component" value="Unassembled WGS sequence"/>
</dbReference>